<keyword evidence="1" id="KW-0862">Zinc</keyword>
<organism evidence="4 5">
    <name type="scientific">[Emmonsia] crescens</name>
    <dbReference type="NCBI Taxonomy" id="73230"/>
    <lineage>
        <taxon>Eukaryota</taxon>
        <taxon>Fungi</taxon>
        <taxon>Dikarya</taxon>
        <taxon>Ascomycota</taxon>
        <taxon>Pezizomycotina</taxon>
        <taxon>Eurotiomycetes</taxon>
        <taxon>Eurotiomycetidae</taxon>
        <taxon>Onygenales</taxon>
        <taxon>Ajellomycetaceae</taxon>
        <taxon>Emergomyces</taxon>
    </lineage>
</organism>
<dbReference type="InterPro" id="IPR013087">
    <property type="entry name" value="Znf_C2H2_type"/>
</dbReference>
<accession>A0A0G2I890</accession>
<feature type="region of interest" description="Disordered" evidence="2">
    <location>
        <begin position="1"/>
        <end position="85"/>
    </location>
</feature>
<comment type="caution">
    <text evidence="4">The sequence shown here is derived from an EMBL/GenBank/DDBJ whole genome shotgun (WGS) entry which is preliminary data.</text>
</comment>
<dbReference type="SMART" id="SM00355">
    <property type="entry name" value="ZnF_C2H2"/>
    <property type="match status" value="2"/>
</dbReference>
<protein>
    <recommendedName>
        <fullName evidence="3">C2H2-type domain-containing protein</fullName>
    </recommendedName>
</protein>
<feature type="domain" description="C2H2-type" evidence="3">
    <location>
        <begin position="500"/>
        <end position="527"/>
    </location>
</feature>
<feature type="region of interest" description="Disordered" evidence="2">
    <location>
        <begin position="595"/>
        <end position="623"/>
    </location>
</feature>
<feature type="compositionally biased region" description="Low complexity" evidence="2">
    <location>
        <begin position="200"/>
        <end position="216"/>
    </location>
</feature>
<evidence type="ECO:0000256" key="1">
    <source>
        <dbReference type="PROSITE-ProRule" id="PRU00042"/>
    </source>
</evidence>
<gene>
    <name evidence="4" type="ORF">EMCG_07569</name>
</gene>
<feature type="region of interest" description="Disordered" evidence="2">
    <location>
        <begin position="125"/>
        <end position="151"/>
    </location>
</feature>
<feature type="compositionally biased region" description="Low complexity" evidence="2">
    <location>
        <begin position="22"/>
        <end position="52"/>
    </location>
</feature>
<evidence type="ECO:0000313" key="5">
    <source>
        <dbReference type="Proteomes" id="UP000034164"/>
    </source>
</evidence>
<dbReference type="VEuPathDB" id="FungiDB:EMCG_07569"/>
<dbReference type="PROSITE" id="PS00028">
    <property type="entry name" value="ZINC_FINGER_C2H2_1"/>
    <property type="match status" value="1"/>
</dbReference>
<sequence length="951" mass="105034">MSAPQVHPRRRPLYNKSPLPPLSTSSSPCCSSSSFSSPSSSPSSPSDQSSDPTCRRSTPHSMKLRKGATFHSPTTPPSGDSDPILNIHTLLRRSPTCPRSLEDVIAAGEKRMAVFIDKFERNLSGLGGDSSASSSPLSTSSSSLSSRSFSDNDSPVPFGILAAQIIPTDPISTDADSIIKKDKDCKPARALDPHHRHSSDSGIGSSISGASMSPSIDPLEQARKSDHSLKEQEAKGASTQSAITKSISSTTTTPAQIPSFGVTARKHIDRFILVPILREKRLSAFHPLIRGVPKRIESKEISCLRDLEKTLLFLAPVSQIRSLQNIPDSAHTIHDYLKRYTPSRAAYSAFCEFTIQCLHTTVGYLNERDQRRPSDRPYTNGYFLDLVEQIRQYAAMIGAARERQGPRPRSRTAESSAEYSSEEEVTLEGGLGATGRPAELVRRKKDSQAISLRTGEPYEEKASPVIPMIKRSLSMESCDDSVTRSMARRKKNAPPLDINQKCNDCEKVFKRPCDLTKHEKTHSRPWKCAESSCKYFEIGWPTEKERDRHVNDKHSKSPPLFKCHFAPCTYQSKRHSNCKQHMEKAHGWVYIRSKNNGKGGSRVSGSVSGHPTPQTPNIQTPNSGTMDIPTPQSHLAPSPYFPSVSPYEQSLQYTGPSGSYPLDDLMDPHNQDFQLFPDAATNNNNLFDDFNSNNPFAPQLDFSAFQANLAESDPNEYVPSLDMHIPSIASSANTPNGPGGPMGSGLMDEATFDPAPDFDFDFDNLDNEYSVMNMQLLTPARSVEVHGLNSFSRNPSPKCPEPQQQQKTNINISHNLSPAGQGNLMLYSPNSQEQRNLDLDLDLDMDMDMDEGFHDTYDHRHHLNTHNHMGMAKPRGDFTLFESPVDTTATTTTNTKQTSYGHSNSMGPPVRNFPTLDNFAAEADGCGEWAVDQIDPMDLHRDVDEYIMGGF</sequence>
<keyword evidence="1" id="KW-0479">Metal-binding</keyword>
<evidence type="ECO:0000313" key="4">
    <source>
        <dbReference type="EMBL" id="KKZ66738.1"/>
    </source>
</evidence>
<name>A0A0G2I890_9EURO</name>
<feature type="compositionally biased region" description="Low complexity" evidence="2">
    <location>
        <begin position="237"/>
        <end position="253"/>
    </location>
</feature>
<feature type="region of interest" description="Disordered" evidence="2">
    <location>
        <begin position="890"/>
        <end position="909"/>
    </location>
</feature>
<proteinExistence type="predicted"/>
<dbReference type="Proteomes" id="UP000034164">
    <property type="component" value="Unassembled WGS sequence"/>
</dbReference>
<feature type="compositionally biased region" description="Basic and acidic residues" evidence="2">
    <location>
        <begin position="220"/>
        <end position="234"/>
    </location>
</feature>
<reference evidence="5" key="1">
    <citation type="journal article" date="2015" name="PLoS Genet.">
        <title>The dynamic genome and transcriptome of the human fungal pathogen Blastomyces and close relative Emmonsia.</title>
        <authorList>
            <person name="Munoz J.F."/>
            <person name="Gauthier G.M."/>
            <person name="Desjardins C.A."/>
            <person name="Gallo J.E."/>
            <person name="Holder J."/>
            <person name="Sullivan T.D."/>
            <person name="Marty A.J."/>
            <person name="Carmen J.C."/>
            <person name="Chen Z."/>
            <person name="Ding L."/>
            <person name="Gujja S."/>
            <person name="Magrini V."/>
            <person name="Misas E."/>
            <person name="Mitreva M."/>
            <person name="Priest M."/>
            <person name="Saif S."/>
            <person name="Whiston E.A."/>
            <person name="Young S."/>
            <person name="Zeng Q."/>
            <person name="Goldman W.E."/>
            <person name="Mardis E.R."/>
            <person name="Taylor J.W."/>
            <person name="McEwen J.G."/>
            <person name="Clay O.K."/>
            <person name="Klein B.S."/>
            <person name="Cuomo C.A."/>
        </authorList>
    </citation>
    <scope>NUCLEOTIDE SEQUENCE [LARGE SCALE GENOMIC DNA]</scope>
    <source>
        <strain evidence="5">UAMH 3008</strain>
    </source>
</reference>
<feature type="region of interest" description="Disordered" evidence="2">
    <location>
        <begin position="188"/>
        <end position="256"/>
    </location>
</feature>
<dbReference type="PROSITE" id="PS50157">
    <property type="entry name" value="ZINC_FINGER_C2H2_2"/>
    <property type="match status" value="1"/>
</dbReference>
<evidence type="ECO:0000259" key="3">
    <source>
        <dbReference type="PROSITE" id="PS50157"/>
    </source>
</evidence>
<dbReference type="GO" id="GO:0008270">
    <property type="term" value="F:zinc ion binding"/>
    <property type="evidence" value="ECO:0007669"/>
    <property type="project" value="UniProtKB-KW"/>
</dbReference>
<dbReference type="OrthoDB" id="9368434at2759"/>
<dbReference type="EMBL" id="LCZI01000412">
    <property type="protein sequence ID" value="KKZ66738.1"/>
    <property type="molecule type" value="Genomic_DNA"/>
</dbReference>
<feature type="region of interest" description="Disordered" evidence="2">
    <location>
        <begin position="729"/>
        <end position="748"/>
    </location>
</feature>
<feature type="region of interest" description="Disordered" evidence="2">
    <location>
        <begin position="399"/>
        <end position="456"/>
    </location>
</feature>
<feature type="compositionally biased region" description="Low complexity" evidence="2">
    <location>
        <begin position="129"/>
        <end position="151"/>
    </location>
</feature>
<keyword evidence="1" id="KW-0863">Zinc-finger</keyword>
<dbReference type="AlphaFoldDB" id="A0A0G2I890"/>
<feature type="compositionally biased region" description="Low complexity" evidence="2">
    <location>
        <begin position="603"/>
        <end position="622"/>
    </location>
</feature>
<evidence type="ECO:0000256" key="2">
    <source>
        <dbReference type="SAM" id="MobiDB-lite"/>
    </source>
</evidence>